<feature type="region of interest" description="Disordered" evidence="1">
    <location>
        <begin position="182"/>
        <end position="204"/>
    </location>
</feature>
<evidence type="ECO:0000313" key="5">
    <source>
        <dbReference type="Proteomes" id="UP000033033"/>
    </source>
</evidence>
<gene>
    <name evidence="4" type="ORF">MSBRM_2869</name>
</gene>
<organism evidence="4 5">
    <name type="scientific">Methanosarcina barkeri MS</name>
    <dbReference type="NCBI Taxonomy" id="1434108"/>
    <lineage>
        <taxon>Archaea</taxon>
        <taxon>Methanobacteriati</taxon>
        <taxon>Methanobacteriota</taxon>
        <taxon>Stenosarchaea group</taxon>
        <taxon>Methanomicrobia</taxon>
        <taxon>Methanosarcinales</taxon>
        <taxon>Methanosarcinaceae</taxon>
        <taxon>Methanosarcina</taxon>
    </lineage>
</organism>
<sequence length="236" mass="25828">MHGPGKQRRKEVKEANLVSVFFFFLLISLCLSVFYSISPALAAAGKEKLSIIPADKEKLSVIPAGKEKLSIIPADKDSLSIIAINGEEIYIRSGYSHDFIQNYQLYIKGADTEGKRVWIELSRNGVPLQDDIVTEGSQFVYSNNSTEILNLTVDTIYEGADGVLVKFSPVYQYLDPRFPVPQTPTESFDNASNNNSSSSEPGLETQAEGFDIPLFLLGLGAVLLVTGLFAGKGKKK</sequence>
<accession>A0A0E3QYD7</accession>
<dbReference type="GeneID" id="24846185"/>
<feature type="transmembrane region" description="Helical" evidence="2">
    <location>
        <begin position="212"/>
        <end position="231"/>
    </location>
</feature>
<dbReference type="PATRIC" id="fig|1434108.4.peg.3656"/>
<keyword evidence="2" id="KW-0812">Transmembrane</keyword>
<evidence type="ECO:0000313" key="4">
    <source>
        <dbReference type="EMBL" id="AKB55867.1"/>
    </source>
</evidence>
<dbReference type="HOGENOM" id="CLU_115250_0_0_2"/>
<evidence type="ECO:0000256" key="2">
    <source>
        <dbReference type="SAM" id="Phobius"/>
    </source>
</evidence>
<dbReference type="AlphaFoldDB" id="A0A0E3QYD7"/>
<dbReference type="KEGG" id="mby:MSBRM_2869"/>
<protein>
    <recommendedName>
        <fullName evidence="3">S-layer family duplication domain-containing protein</fullName>
    </recommendedName>
</protein>
<dbReference type="Gene3D" id="2.60.98.40">
    <property type="match status" value="1"/>
</dbReference>
<keyword evidence="2" id="KW-1133">Transmembrane helix</keyword>
<keyword evidence="5" id="KW-1185">Reference proteome</keyword>
<keyword evidence="2" id="KW-0472">Membrane</keyword>
<evidence type="ECO:0000259" key="3">
    <source>
        <dbReference type="Pfam" id="PF07752"/>
    </source>
</evidence>
<proteinExistence type="predicted"/>
<dbReference type="STRING" id="1434108.MSBRM_2869"/>
<dbReference type="InterPro" id="IPR006457">
    <property type="entry name" value="S_layer-rel_Mac"/>
</dbReference>
<reference evidence="4 5" key="1">
    <citation type="submission" date="2014-07" db="EMBL/GenBank/DDBJ databases">
        <title>Methanogenic archaea and the global carbon cycle.</title>
        <authorList>
            <person name="Henriksen J.R."/>
            <person name="Luke J."/>
            <person name="Reinhart S."/>
            <person name="Benedict M.N."/>
            <person name="Youngblut N.D."/>
            <person name="Metcalf M.E."/>
            <person name="Whitaker R.J."/>
            <person name="Metcalf W.W."/>
        </authorList>
    </citation>
    <scope>NUCLEOTIDE SEQUENCE [LARGE SCALE GENOMIC DNA]</scope>
    <source>
        <strain evidence="4 5">MS</strain>
    </source>
</reference>
<name>A0A0E3QYD7_METBA</name>
<dbReference type="Proteomes" id="UP000033033">
    <property type="component" value="Chromosome"/>
</dbReference>
<dbReference type="Pfam" id="PF07752">
    <property type="entry name" value="S-layer"/>
    <property type="match status" value="1"/>
</dbReference>
<evidence type="ECO:0000256" key="1">
    <source>
        <dbReference type="SAM" id="MobiDB-lite"/>
    </source>
</evidence>
<feature type="domain" description="S-layer family duplication" evidence="3">
    <location>
        <begin position="75"/>
        <end position="175"/>
    </location>
</feature>
<dbReference type="EMBL" id="CP009528">
    <property type="protein sequence ID" value="AKB55867.1"/>
    <property type="molecule type" value="Genomic_DNA"/>
</dbReference>
<dbReference type="RefSeq" id="WP_048121599.1">
    <property type="nucleotide sequence ID" value="NZ_CP009528.1"/>
</dbReference>